<dbReference type="PANTHER" id="PTHR30336:SF4">
    <property type="entry name" value="ENVELOPE BIOGENESIS FACTOR ELYC"/>
    <property type="match status" value="1"/>
</dbReference>
<feature type="transmembrane region" description="Helical" evidence="1">
    <location>
        <begin position="36"/>
        <end position="54"/>
    </location>
</feature>
<proteinExistence type="predicted"/>
<dbReference type="InterPro" id="IPR051599">
    <property type="entry name" value="Cell_Envelope_Assoc"/>
</dbReference>
<feature type="transmembrane region" description="Helical" evidence="1">
    <location>
        <begin position="12"/>
        <end position="29"/>
    </location>
</feature>
<feature type="domain" description="DUF218" evidence="2">
    <location>
        <begin position="78"/>
        <end position="242"/>
    </location>
</feature>
<dbReference type="GO" id="GO:0000270">
    <property type="term" value="P:peptidoglycan metabolic process"/>
    <property type="evidence" value="ECO:0007669"/>
    <property type="project" value="TreeGrafter"/>
</dbReference>
<keyword evidence="1" id="KW-0472">Membrane</keyword>
<dbReference type="OrthoDB" id="9809813at2"/>
<comment type="caution">
    <text evidence="3">The sequence shown here is derived from an EMBL/GenBank/DDBJ whole genome shotgun (WGS) entry which is preliminary data.</text>
</comment>
<dbReference type="GO" id="GO:0005886">
    <property type="term" value="C:plasma membrane"/>
    <property type="evidence" value="ECO:0007669"/>
    <property type="project" value="TreeGrafter"/>
</dbReference>
<evidence type="ECO:0000313" key="4">
    <source>
        <dbReference type="Proteomes" id="UP000276634"/>
    </source>
</evidence>
<dbReference type="InterPro" id="IPR014729">
    <property type="entry name" value="Rossmann-like_a/b/a_fold"/>
</dbReference>
<keyword evidence="4" id="KW-1185">Reference proteome</keyword>
<dbReference type="GO" id="GO:0043164">
    <property type="term" value="P:Gram-negative-bacterium-type cell wall biogenesis"/>
    <property type="evidence" value="ECO:0007669"/>
    <property type="project" value="TreeGrafter"/>
</dbReference>
<name>A0A3N1Y6D3_9GAMM</name>
<dbReference type="Pfam" id="PF02698">
    <property type="entry name" value="DUF218"/>
    <property type="match status" value="1"/>
</dbReference>
<keyword evidence="1" id="KW-0812">Transmembrane</keyword>
<organism evidence="3 4">
    <name type="scientific">Inmirania thermothiophila</name>
    <dbReference type="NCBI Taxonomy" id="1750597"/>
    <lineage>
        <taxon>Bacteria</taxon>
        <taxon>Pseudomonadati</taxon>
        <taxon>Pseudomonadota</taxon>
        <taxon>Gammaproteobacteria</taxon>
        <taxon>Chromatiales</taxon>
        <taxon>Ectothiorhodospiraceae</taxon>
        <taxon>Inmirania</taxon>
    </lineage>
</organism>
<evidence type="ECO:0000259" key="2">
    <source>
        <dbReference type="Pfam" id="PF02698"/>
    </source>
</evidence>
<gene>
    <name evidence="3" type="ORF">EDC57_2081</name>
</gene>
<dbReference type="InterPro" id="IPR003848">
    <property type="entry name" value="DUF218"/>
</dbReference>
<keyword evidence="1" id="KW-1133">Transmembrane helix</keyword>
<reference evidence="3 4" key="1">
    <citation type="submission" date="2018-11" db="EMBL/GenBank/DDBJ databases">
        <title>Genomic Encyclopedia of Type Strains, Phase IV (KMG-IV): sequencing the most valuable type-strain genomes for metagenomic binning, comparative biology and taxonomic classification.</title>
        <authorList>
            <person name="Goeker M."/>
        </authorList>
    </citation>
    <scope>NUCLEOTIDE SEQUENCE [LARGE SCALE GENOMIC DNA]</scope>
    <source>
        <strain evidence="3 4">DSM 100275</strain>
    </source>
</reference>
<dbReference type="PANTHER" id="PTHR30336">
    <property type="entry name" value="INNER MEMBRANE PROTEIN, PROBABLE PERMEASE"/>
    <property type="match status" value="1"/>
</dbReference>
<dbReference type="CDD" id="cd06259">
    <property type="entry name" value="YdcF-like"/>
    <property type="match status" value="1"/>
</dbReference>
<dbReference type="EMBL" id="RJVI01000002">
    <property type="protein sequence ID" value="ROR32867.1"/>
    <property type="molecule type" value="Genomic_DNA"/>
</dbReference>
<accession>A0A3N1Y6D3</accession>
<dbReference type="Gene3D" id="3.40.50.620">
    <property type="entry name" value="HUPs"/>
    <property type="match status" value="1"/>
</dbReference>
<evidence type="ECO:0000256" key="1">
    <source>
        <dbReference type="SAM" id="Phobius"/>
    </source>
</evidence>
<protein>
    <submittedName>
        <fullName evidence="3">Uncharacterized SAM-binding protein YcdF (DUF218 family)</fullName>
    </submittedName>
</protein>
<sequence>MDILTARTLETLLYPPAGPLLLALAALALRGRLRRLLVGLALAALWLGATPWLARLVTAPLERDPALDAAAVRARGAQAIVVLAYTRYPDAPEYGGDTSGAGELVRLRWAARLQRETGLPLAVIGGDPLGTGTAEAEIMTRVLARDFGVAVRWADGRSRHTFDNARYAAALLLPEGVRRIALVTHAWHMPRAVQAFRAAGFEVIPSPTGFTTADPTTRGWRALLPNADALVQTRRALHEWIGRAVYALGLRP</sequence>
<dbReference type="RefSeq" id="WP_123401765.1">
    <property type="nucleotide sequence ID" value="NZ_RJVI01000002.1"/>
</dbReference>
<dbReference type="Proteomes" id="UP000276634">
    <property type="component" value="Unassembled WGS sequence"/>
</dbReference>
<evidence type="ECO:0000313" key="3">
    <source>
        <dbReference type="EMBL" id="ROR32867.1"/>
    </source>
</evidence>
<dbReference type="AlphaFoldDB" id="A0A3N1Y6D3"/>